<dbReference type="GO" id="GO:0006364">
    <property type="term" value="P:rRNA processing"/>
    <property type="evidence" value="ECO:0007669"/>
    <property type="project" value="UniProtKB-UniRule"/>
</dbReference>
<accession>A0A6L9MRE0</accession>
<evidence type="ECO:0000256" key="6">
    <source>
        <dbReference type="ARBA" id="ARBA00022801"/>
    </source>
</evidence>
<comment type="function">
    <text evidence="8">Single strand-specific metallo-endoribonuclease involved in late-stage 70S ribosome quality control and in maturation of the 3' terminus of the 16S rRNA.</text>
</comment>
<dbReference type="PANTHER" id="PTHR46986:SF1">
    <property type="entry name" value="ENDORIBONUCLEASE YBEY, CHLOROPLASTIC"/>
    <property type="match status" value="1"/>
</dbReference>
<keyword evidence="10" id="KW-1185">Reference proteome</keyword>
<gene>
    <name evidence="8 9" type="primary">ybeY</name>
    <name evidence="9" type="ORF">GTW09_02945</name>
</gene>
<keyword evidence="7 8" id="KW-0862">Zinc</keyword>
<keyword evidence="8" id="KW-0963">Cytoplasm</keyword>
<dbReference type="Pfam" id="PF02130">
    <property type="entry name" value="YbeY"/>
    <property type="match status" value="1"/>
</dbReference>
<dbReference type="GO" id="GO:0004222">
    <property type="term" value="F:metalloendopeptidase activity"/>
    <property type="evidence" value="ECO:0007669"/>
    <property type="project" value="InterPro"/>
</dbReference>
<keyword evidence="2 8" id="KW-0690">Ribosome biogenesis</keyword>
<feature type="binding site" evidence="8">
    <location>
        <position position="131"/>
    </location>
    <ligand>
        <name>Zn(2+)</name>
        <dbReference type="ChEBI" id="CHEBI:29105"/>
        <note>catalytic</note>
    </ligand>
</feature>
<dbReference type="Proteomes" id="UP000478837">
    <property type="component" value="Unassembled WGS sequence"/>
</dbReference>
<evidence type="ECO:0000256" key="5">
    <source>
        <dbReference type="ARBA" id="ARBA00022759"/>
    </source>
</evidence>
<proteinExistence type="inferred from homology"/>
<dbReference type="InterPro" id="IPR020549">
    <property type="entry name" value="YbeY_CS"/>
</dbReference>
<name>A0A6L9MRE0_9ALTE</name>
<protein>
    <recommendedName>
        <fullName evidence="8">Endoribonuclease YbeY</fullName>
        <ecNumber evidence="8">3.1.-.-</ecNumber>
    </recommendedName>
</protein>
<comment type="caution">
    <text evidence="9">The sequence shown here is derived from an EMBL/GenBank/DDBJ whole genome shotgun (WGS) entry which is preliminary data.</text>
</comment>
<evidence type="ECO:0000256" key="2">
    <source>
        <dbReference type="ARBA" id="ARBA00022517"/>
    </source>
</evidence>
<evidence type="ECO:0000256" key="8">
    <source>
        <dbReference type="HAMAP-Rule" id="MF_00009"/>
    </source>
</evidence>
<dbReference type="PANTHER" id="PTHR46986">
    <property type="entry name" value="ENDORIBONUCLEASE YBEY, CHLOROPLASTIC"/>
    <property type="match status" value="1"/>
</dbReference>
<evidence type="ECO:0000313" key="10">
    <source>
        <dbReference type="Proteomes" id="UP000478837"/>
    </source>
</evidence>
<evidence type="ECO:0000256" key="4">
    <source>
        <dbReference type="ARBA" id="ARBA00022723"/>
    </source>
</evidence>
<feature type="binding site" evidence="8">
    <location>
        <position position="125"/>
    </location>
    <ligand>
        <name>Zn(2+)</name>
        <dbReference type="ChEBI" id="CHEBI:29105"/>
        <note>catalytic</note>
    </ligand>
</feature>
<sequence>MTAIIDYQNAYEGENSDEEIANAIPPLDSFSVWADAVLSSENLHDQEITIRLTDEIESQQLNNDYRGKNKPTNVLSFPFEAPPGIEMNLLGDLVICAPVISREAEEQKKLTTHHYAHMTIHGILHLLGYDHISDEEADEMEGKEIEILSSLNIANPYEA</sequence>
<dbReference type="HAMAP" id="MF_00009">
    <property type="entry name" value="Endoribonucl_YbeY"/>
    <property type="match status" value="1"/>
</dbReference>
<dbReference type="SUPFAM" id="SSF55486">
    <property type="entry name" value="Metalloproteases ('zincins'), catalytic domain"/>
    <property type="match status" value="1"/>
</dbReference>
<comment type="subcellular location">
    <subcellularLocation>
        <location evidence="8">Cytoplasm</location>
    </subcellularLocation>
</comment>
<evidence type="ECO:0000256" key="1">
    <source>
        <dbReference type="ARBA" id="ARBA00010875"/>
    </source>
</evidence>
<dbReference type="EMBL" id="JAAAWP010000001">
    <property type="protein sequence ID" value="NDW20475.1"/>
    <property type="molecule type" value="Genomic_DNA"/>
</dbReference>
<evidence type="ECO:0000256" key="3">
    <source>
        <dbReference type="ARBA" id="ARBA00022722"/>
    </source>
</evidence>
<keyword evidence="8" id="KW-0698">rRNA processing</keyword>
<dbReference type="PROSITE" id="PS01306">
    <property type="entry name" value="UPF0054"/>
    <property type="match status" value="1"/>
</dbReference>
<dbReference type="NCBIfam" id="TIGR00043">
    <property type="entry name" value="rRNA maturation RNase YbeY"/>
    <property type="match status" value="1"/>
</dbReference>
<dbReference type="InterPro" id="IPR023091">
    <property type="entry name" value="MetalPrtase_cat_dom_sf_prd"/>
</dbReference>
<organism evidence="9 10">
    <name type="scientific">Alteromonas hispanica</name>
    <dbReference type="NCBI Taxonomy" id="315421"/>
    <lineage>
        <taxon>Bacteria</taxon>
        <taxon>Pseudomonadati</taxon>
        <taxon>Pseudomonadota</taxon>
        <taxon>Gammaproteobacteria</taxon>
        <taxon>Alteromonadales</taxon>
        <taxon>Alteromonadaceae</taxon>
        <taxon>Alteromonas/Salinimonas group</taxon>
        <taxon>Alteromonas</taxon>
    </lineage>
</organism>
<evidence type="ECO:0000313" key="9">
    <source>
        <dbReference type="EMBL" id="NDW20475.1"/>
    </source>
</evidence>
<reference evidence="9 10" key="1">
    <citation type="submission" date="2020-01" db="EMBL/GenBank/DDBJ databases">
        <title>Genomes of bacteria type strains.</title>
        <authorList>
            <person name="Chen J."/>
            <person name="Zhu S."/>
            <person name="Yang J."/>
        </authorList>
    </citation>
    <scope>NUCLEOTIDE SEQUENCE [LARGE SCALE GENOMIC DNA]</scope>
    <source>
        <strain evidence="9 10">LMG 22958</strain>
    </source>
</reference>
<keyword evidence="3 8" id="KW-0540">Nuclease</keyword>
<comment type="cofactor">
    <cofactor evidence="8">
        <name>Zn(2+)</name>
        <dbReference type="ChEBI" id="CHEBI:29105"/>
    </cofactor>
    <text evidence="8">Binds 1 zinc ion.</text>
</comment>
<dbReference type="GO" id="GO:0005737">
    <property type="term" value="C:cytoplasm"/>
    <property type="evidence" value="ECO:0007669"/>
    <property type="project" value="UniProtKB-SubCell"/>
</dbReference>
<comment type="similarity">
    <text evidence="1 8">Belongs to the endoribonuclease YbeY family.</text>
</comment>
<keyword evidence="6 8" id="KW-0378">Hydrolase</keyword>
<dbReference type="InterPro" id="IPR002036">
    <property type="entry name" value="YbeY"/>
</dbReference>
<evidence type="ECO:0000256" key="7">
    <source>
        <dbReference type="ARBA" id="ARBA00022833"/>
    </source>
</evidence>
<dbReference type="AlphaFoldDB" id="A0A6L9MRE0"/>
<keyword evidence="5 8" id="KW-0255">Endonuclease</keyword>
<dbReference type="RefSeq" id="WP_163109889.1">
    <property type="nucleotide sequence ID" value="NZ_JAAAWP010000001.1"/>
</dbReference>
<dbReference type="EC" id="3.1.-.-" evidence="8"/>
<dbReference type="GO" id="GO:0004521">
    <property type="term" value="F:RNA endonuclease activity"/>
    <property type="evidence" value="ECO:0007669"/>
    <property type="project" value="UniProtKB-UniRule"/>
</dbReference>
<feature type="binding site" evidence="8">
    <location>
        <position position="121"/>
    </location>
    <ligand>
        <name>Zn(2+)</name>
        <dbReference type="ChEBI" id="CHEBI:29105"/>
        <note>catalytic</note>
    </ligand>
</feature>
<keyword evidence="4 8" id="KW-0479">Metal-binding</keyword>
<dbReference type="GO" id="GO:0008270">
    <property type="term" value="F:zinc ion binding"/>
    <property type="evidence" value="ECO:0007669"/>
    <property type="project" value="UniProtKB-UniRule"/>
</dbReference>
<dbReference type="Gene3D" id="3.40.390.30">
    <property type="entry name" value="Metalloproteases ('zincins'), catalytic domain"/>
    <property type="match status" value="1"/>
</dbReference>